<evidence type="ECO:0000313" key="5">
    <source>
        <dbReference type="Proteomes" id="UP000241964"/>
    </source>
</evidence>
<feature type="signal peptide" evidence="2">
    <location>
        <begin position="1"/>
        <end position="29"/>
    </location>
</feature>
<comment type="caution">
    <text evidence="4">The sequence shown here is derived from an EMBL/GenBank/DDBJ whole genome shotgun (WGS) entry which is preliminary data.</text>
</comment>
<keyword evidence="1" id="KW-0175">Coiled coil</keyword>
<evidence type="ECO:0000259" key="3">
    <source>
        <dbReference type="PROSITE" id="PS51688"/>
    </source>
</evidence>
<dbReference type="EMBL" id="PYAS01000007">
    <property type="protein sequence ID" value="PSL28070.1"/>
    <property type="molecule type" value="Genomic_DNA"/>
</dbReference>
<name>A0A2P8G254_9BACT</name>
<evidence type="ECO:0000313" key="4">
    <source>
        <dbReference type="EMBL" id="PSL28070.1"/>
    </source>
</evidence>
<evidence type="ECO:0000256" key="1">
    <source>
        <dbReference type="SAM" id="Coils"/>
    </source>
</evidence>
<evidence type="ECO:0000256" key="2">
    <source>
        <dbReference type="SAM" id="SignalP"/>
    </source>
</evidence>
<accession>A0A2P8G254</accession>
<protein>
    <submittedName>
        <fullName evidence="4">Endosialidase-like protein</fullName>
    </submittedName>
</protein>
<dbReference type="Proteomes" id="UP000241964">
    <property type="component" value="Unassembled WGS sequence"/>
</dbReference>
<feature type="coiled-coil region" evidence="1">
    <location>
        <begin position="448"/>
        <end position="475"/>
    </location>
</feature>
<dbReference type="InterPro" id="IPR030392">
    <property type="entry name" value="S74_ICA"/>
</dbReference>
<dbReference type="AlphaFoldDB" id="A0A2P8G254"/>
<keyword evidence="2" id="KW-0732">Signal</keyword>
<proteinExistence type="predicted"/>
<feature type="domain" description="Peptidase S74" evidence="3">
    <location>
        <begin position="368"/>
        <end position="462"/>
    </location>
</feature>
<sequence>MKIRLLQIQKLCAAAAVFGLSLLASPLFAQVKIGDNPTTINANSVLEVESTSKGLLLPRLPLTQTTNPAPLNAHVAGMTVFNTATANDVVPGFYYNDGTKWVATAGETNYTYTFGGGQPSGNCTDGELYTDTLETSPTFGQQYICKGGSWVSYAAPNRTAWYLRGTTNDAGGTKNAWIYRNGHVEARTTDNLKSTRITPDGGIKLFRDPSANAGVTNGYIDFSNTTSDTYPMRIAMRSDAALGDLAFTIQDHSGVRMAVTQAGLVGIGTGVTAPNSRLQVAGITRVTPAGALTGSMILGTSNEDGVELNPAGTLAVQRSSVGANLYLTKVIGGGDALNWQIFNRSGNTIGSISSPANNVNSVQYNTTSDIRLKENIGKTRYGLADLMKIRVADYNYKIDEQKNRLTGFLAQDLYKIFPNAVTVGGKDPKTEPWLVDYGKVTPLIVKAVQEQQALIEQLQAQVADLKAKNASLAAELSGKTLSQEEVASLRSLLKSASGGNTSSTAIGK</sequence>
<organism evidence="4 5">
    <name type="scientific">Dyadobacter jiangsuensis</name>
    <dbReference type="NCBI Taxonomy" id="1591085"/>
    <lineage>
        <taxon>Bacteria</taxon>
        <taxon>Pseudomonadati</taxon>
        <taxon>Bacteroidota</taxon>
        <taxon>Cytophagia</taxon>
        <taxon>Cytophagales</taxon>
        <taxon>Spirosomataceae</taxon>
        <taxon>Dyadobacter</taxon>
    </lineage>
</organism>
<feature type="chain" id="PRO_5015203987" evidence="2">
    <location>
        <begin position="30"/>
        <end position="508"/>
    </location>
</feature>
<dbReference type="RefSeq" id="WP_106596528.1">
    <property type="nucleotide sequence ID" value="NZ_PYAS01000007.1"/>
</dbReference>
<reference evidence="4 5" key="1">
    <citation type="submission" date="2018-03" db="EMBL/GenBank/DDBJ databases">
        <title>Genomic Encyclopedia of Archaeal and Bacterial Type Strains, Phase II (KMG-II): from individual species to whole genera.</title>
        <authorList>
            <person name="Goeker M."/>
        </authorList>
    </citation>
    <scope>NUCLEOTIDE SEQUENCE [LARGE SCALE GENOMIC DNA]</scope>
    <source>
        <strain evidence="4 5">DSM 29057</strain>
    </source>
</reference>
<gene>
    <name evidence="4" type="ORF">CLV60_107335</name>
</gene>
<dbReference type="OrthoDB" id="910903at2"/>
<dbReference type="Pfam" id="PF13884">
    <property type="entry name" value="Peptidase_S74"/>
    <property type="match status" value="1"/>
</dbReference>
<dbReference type="PROSITE" id="PS51688">
    <property type="entry name" value="ICA"/>
    <property type="match status" value="1"/>
</dbReference>
<keyword evidence="5" id="KW-1185">Reference proteome</keyword>